<dbReference type="Proteomes" id="UP000243591">
    <property type="component" value="Chromosome"/>
</dbReference>
<evidence type="ECO:0000313" key="7">
    <source>
        <dbReference type="EMBL" id="SPP27414.1"/>
    </source>
</evidence>
<dbReference type="RefSeq" id="WP_029092556.1">
    <property type="nucleotide sequence ID" value="NZ_CBCPIX010000002.1"/>
</dbReference>
<dbReference type="FunFam" id="1.10.10.60:FF:000141">
    <property type="entry name" value="TetR family transcriptional regulator"/>
    <property type="match status" value="1"/>
</dbReference>
<dbReference type="GO" id="GO:0003677">
    <property type="term" value="F:DNA binding"/>
    <property type="evidence" value="ECO:0007669"/>
    <property type="project" value="UniProtKB-UniRule"/>
</dbReference>
<dbReference type="Proteomes" id="UP000270190">
    <property type="component" value="Unassembled WGS sequence"/>
</dbReference>
<dbReference type="KEGG" id="bths:CNY62_11030"/>
<dbReference type="OrthoDB" id="9812993at2"/>
<keyword evidence="8" id="KW-1185">Reference proteome</keyword>
<dbReference type="Pfam" id="PF00440">
    <property type="entry name" value="TetR_N"/>
    <property type="match status" value="1"/>
</dbReference>
<gene>
    <name evidence="7" type="ORF">BTBSAS_140046</name>
    <name evidence="6" type="ORF">CNY62_11030</name>
</gene>
<dbReference type="PANTHER" id="PTHR43479:SF11">
    <property type="entry name" value="ACREF_ENVCD OPERON REPRESSOR-RELATED"/>
    <property type="match status" value="1"/>
</dbReference>
<dbReference type="AlphaFoldDB" id="A0A1D2L5Z2"/>
<dbReference type="PROSITE" id="PS50977">
    <property type="entry name" value="HTH_TETR_2"/>
    <property type="match status" value="1"/>
</dbReference>
<proteinExistence type="predicted"/>
<reference evidence="7" key="2">
    <citation type="submission" date="2018-04" db="EMBL/GenBank/DDBJ databases">
        <authorList>
            <person name="Go L.Y."/>
            <person name="Mitchell J.A."/>
        </authorList>
    </citation>
    <scope>NUCLEOTIDE SEQUENCE</scope>
    <source>
        <strain evidence="7">BSAS1 3</strain>
    </source>
</reference>
<dbReference type="STRING" id="2756.BFR44_05030"/>
<protein>
    <submittedName>
        <fullName evidence="7">Putative transcriptional regulator (TetR/AcrR family)</fullName>
    </submittedName>
    <submittedName>
        <fullName evidence="6">TetR/AcrR family transcriptional regulator</fullName>
    </submittedName>
</protein>
<evidence type="ECO:0000259" key="5">
    <source>
        <dbReference type="PROSITE" id="PS50977"/>
    </source>
</evidence>
<evidence type="ECO:0000256" key="2">
    <source>
        <dbReference type="ARBA" id="ARBA00023125"/>
    </source>
</evidence>
<keyword evidence="1" id="KW-0805">Transcription regulation</keyword>
<dbReference type="InterPro" id="IPR023772">
    <property type="entry name" value="DNA-bd_HTH_TetR-type_CS"/>
</dbReference>
<dbReference type="EMBL" id="CP023483">
    <property type="protein sequence ID" value="ATF26843.1"/>
    <property type="molecule type" value="Genomic_DNA"/>
</dbReference>
<dbReference type="InterPro" id="IPR009057">
    <property type="entry name" value="Homeodomain-like_sf"/>
</dbReference>
<keyword evidence="3" id="KW-0804">Transcription</keyword>
<dbReference type="Gene3D" id="1.10.357.10">
    <property type="entry name" value="Tetracycline Repressor, domain 2"/>
    <property type="match status" value="1"/>
</dbReference>
<keyword evidence="2 4" id="KW-0238">DNA-binding</keyword>
<evidence type="ECO:0000256" key="1">
    <source>
        <dbReference type="ARBA" id="ARBA00023015"/>
    </source>
</evidence>
<reference evidence="6 8" key="1">
    <citation type="submission" date="2017-09" db="EMBL/GenBank/DDBJ databases">
        <title>Complete Genome Sequences of Two Strains of the Meat Spoilage Bacterium Brochothrix thermosphacta Isolated from Ground Chicken.</title>
        <authorList>
            <person name="Paoli G.C."/>
            <person name="Wijey C."/>
            <person name="Chen C.-Y."/>
            <person name="Nguyen L."/>
            <person name="Yan X."/>
            <person name="Irwin P.L."/>
        </authorList>
    </citation>
    <scope>NUCLEOTIDE SEQUENCE [LARGE SCALE GENOMIC DNA]</scope>
    <source>
        <strain evidence="6 8">BI</strain>
    </source>
</reference>
<sequence length="294" mass="33565">MNLRKTQIINAARDLFIDKGFTNTSMTDIITAAQISKGTFYNHFTSKSECLIAILEESRAEATLLRNELAIGSKLADEDILARQIGVFMRINKERNLVRIFESIYHSDDKEIQKVVNLHHLTELDWLSNRLVEVHGEEVKPYSYEAAVLTFGMIHHVIRIIVGSGETQFEPERIIRRSLANIKAILPNMLRTKEVSISVEMLDSIRNNIDLSPLTQAALISEFELFIAINSVKNNPEGFEYAVFILAELQKETPKYHIIQSILPGFRQTFEKTPVSGVSKELAMHLWHYIKIAL</sequence>
<evidence type="ECO:0000256" key="4">
    <source>
        <dbReference type="PROSITE-ProRule" id="PRU00335"/>
    </source>
</evidence>
<evidence type="ECO:0000313" key="8">
    <source>
        <dbReference type="Proteomes" id="UP000243591"/>
    </source>
</evidence>
<accession>A0A1D2L5Z2</accession>
<organism evidence="6 8">
    <name type="scientific">Brochothrix thermosphacta</name>
    <name type="common">Microbacterium thermosphactum</name>
    <dbReference type="NCBI Taxonomy" id="2756"/>
    <lineage>
        <taxon>Bacteria</taxon>
        <taxon>Bacillati</taxon>
        <taxon>Bacillota</taxon>
        <taxon>Bacilli</taxon>
        <taxon>Bacillales</taxon>
        <taxon>Listeriaceae</taxon>
        <taxon>Brochothrix</taxon>
    </lineage>
</organism>
<dbReference type="GeneID" id="66536390"/>
<dbReference type="InterPro" id="IPR050624">
    <property type="entry name" value="HTH-type_Tx_Regulator"/>
</dbReference>
<dbReference type="EMBL" id="OUNC01000006">
    <property type="protein sequence ID" value="SPP27414.1"/>
    <property type="molecule type" value="Genomic_DNA"/>
</dbReference>
<dbReference type="GO" id="GO:0045892">
    <property type="term" value="P:negative regulation of DNA-templated transcription"/>
    <property type="evidence" value="ECO:0007669"/>
    <property type="project" value="UniProtKB-ARBA"/>
</dbReference>
<feature type="DNA-binding region" description="H-T-H motif" evidence="4">
    <location>
        <begin position="25"/>
        <end position="44"/>
    </location>
</feature>
<name>A0A1D2L5Z2_BROTH</name>
<dbReference type="SUPFAM" id="SSF46689">
    <property type="entry name" value="Homeodomain-like"/>
    <property type="match status" value="1"/>
</dbReference>
<dbReference type="PRINTS" id="PR00455">
    <property type="entry name" value="HTHTETR"/>
</dbReference>
<evidence type="ECO:0000313" key="6">
    <source>
        <dbReference type="EMBL" id="ATF26843.1"/>
    </source>
</evidence>
<dbReference type="PROSITE" id="PS01081">
    <property type="entry name" value="HTH_TETR_1"/>
    <property type="match status" value="1"/>
</dbReference>
<feature type="domain" description="HTH tetR-type" evidence="5">
    <location>
        <begin position="2"/>
        <end position="62"/>
    </location>
</feature>
<dbReference type="PANTHER" id="PTHR43479">
    <property type="entry name" value="ACREF/ENVCD OPERON REPRESSOR-RELATED"/>
    <property type="match status" value="1"/>
</dbReference>
<evidence type="ECO:0000256" key="3">
    <source>
        <dbReference type="ARBA" id="ARBA00023163"/>
    </source>
</evidence>
<reference evidence="9" key="3">
    <citation type="submission" date="2018-04" db="EMBL/GenBank/DDBJ databases">
        <authorList>
            <person name="Illikoud N."/>
        </authorList>
    </citation>
    <scope>NUCLEOTIDE SEQUENCE [LARGE SCALE GENOMIC DNA]</scope>
</reference>
<dbReference type="InterPro" id="IPR001647">
    <property type="entry name" value="HTH_TetR"/>
</dbReference>
<evidence type="ECO:0000313" key="9">
    <source>
        <dbReference type="Proteomes" id="UP000270190"/>
    </source>
</evidence>